<feature type="chain" id="PRO_5005857148" description="Secreted protein" evidence="1">
    <location>
        <begin position="22"/>
        <end position="83"/>
    </location>
</feature>
<keyword evidence="3" id="KW-1185">Reference proteome</keyword>
<accession>A0A0N0P218</accession>
<evidence type="ECO:0000256" key="1">
    <source>
        <dbReference type="SAM" id="SignalP"/>
    </source>
</evidence>
<comment type="caution">
    <text evidence="2">The sequence shown here is derived from an EMBL/GenBank/DDBJ whole genome shotgun (WGS) entry which is preliminary data.</text>
</comment>
<sequence>MHGMNTAAVLLCGIRAIVTRASDSSKRNLLSSRACAAASRGRELKMFSHTSSSCAKRWLARRGVVSCDAKRAATTSSSSRSSS</sequence>
<evidence type="ECO:0000313" key="2">
    <source>
        <dbReference type="EMBL" id="KPI82429.1"/>
    </source>
</evidence>
<organism evidence="2 3">
    <name type="scientific">Leptomonas seymouri</name>
    <dbReference type="NCBI Taxonomy" id="5684"/>
    <lineage>
        <taxon>Eukaryota</taxon>
        <taxon>Discoba</taxon>
        <taxon>Euglenozoa</taxon>
        <taxon>Kinetoplastea</taxon>
        <taxon>Metakinetoplastina</taxon>
        <taxon>Trypanosomatida</taxon>
        <taxon>Trypanosomatidae</taxon>
        <taxon>Leishmaniinae</taxon>
        <taxon>Leptomonas</taxon>
    </lineage>
</organism>
<evidence type="ECO:0000313" key="3">
    <source>
        <dbReference type="Proteomes" id="UP000038009"/>
    </source>
</evidence>
<gene>
    <name evidence="2" type="ORF">ABL78_8561</name>
</gene>
<dbReference type="AlphaFoldDB" id="A0A0N0P218"/>
<evidence type="ECO:0008006" key="4">
    <source>
        <dbReference type="Google" id="ProtNLM"/>
    </source>
</evidence>
<proteinExistence type="predicted"/>
<name>A0A0N0P218_LEPSE</name>
<dbReference type="Proteomes" id="UP000038009">
    <property type="component" value="Unassembled WGS sequence"/>
</dbReference>
<dbReference type="EMBL" id="LJSK01001041">
    <property type="protein sequence ID" value="KPI82429.1"/>
    <property type="molecule type" value="Genomic_DNA"/>
</dbReference>
<reference evidence="2 3" key="1">
    <citation type="journal article" date="2015" name="PLoS Pathog.">
        <title>Leptomonas seymouri: Adaptations to the Dixenous Life Cycle Analyzed by Genome Sequencing, Transcriptome Profiling and Co-infection with Leishmania donovani.</title>
        <authorList>
            <person name="Kraeva N."/>
            <person name="Butenko A."/>
            <person name="Hlavacova J."/>
            <person name="Kostygov A."/>
            <person name="Myskova J."/>
            <person name="Grybchuk D."/>
            <person name="Lestinova T."/>
            <person name="Votypka J."/>
            <person name="Volf P."/>
            <person name="Opperdoes F."/>
            <person name="Flegontov P."/>
            <person name="Lukes J."/>
            <person name="Yurchenko V."/>
        </authorList>
    </citation>
    <scope>NUCLEOTIDE SEQUENCE [LARGE SCALE GENOMIC DNA]</scope>
    <source>
        <strain evidence="2 3">ATCC 30220</strain>
    </source>
</reference>
<keyword evidence="1" id="KW-0732">Signal</keyword>
<feature type="signal peptide" evidence="1">
    <location>
        <begin position="1"/>
        <end position="21"/>
    </location>
</feature>
<protein>
    <recommendedName>
        <fullName evidence="4">Secreted protein</fullName>
    </recommendedName>
</protein>
<dbReference type="VEuPathDB" id="TriTrypDB:Lsey_1045_0010"/>